<accession>A0A9N9L344</accession>
<keyword evidence="1" id="KW-0472">Membrane</keyword>
<evidence type="ECO:0000256" key="1">
    <source>
        <dbReference type="SAM" id="Phobius"/>
    </source>
</evidence>
<evidence type="ECO:0000313" key="2">
    <source>
        <dbReference type="EMBL" id="CAG8958239.1"/>
    </source>
</evidence>
<sequence>MPSLLTALSVPLPTSYTKHIHVHPCSSSSTGMKCTSPSSISFKSSLSTIAHNQTLLIYHFIQKQRNCKPKKFSTMRFSITFSGVCLSGICLIGLASANIFLYITISNWDMSMTNVIYWRMSIDRPHICLVTNACEYRPKCDEFVGMKTPLVG</sequence>
<evidence type="ECO:0000313" key="3">
    <source>
        <dbReference type="Proteomes" id="UP000696280"/>
    </source>
</evidence>
<keyword evidence="3" id="KW-1185">Reference proteome</keyword>
<keyword evidence="1" id="KW-0812">Transmembrane</keyword>
<dbReference type="EMBL" id="CAJVRL010000081">
    <property type="protein sequence ID" value="CAG8958239.1"/>
    <property type="molecule type" value="Genomic_DNA"/>
</dbReference>
<reference evidence="2" key="1">
    <citation type="submission" date="2021-07" db="EMBL/GenBank/DDBJ databases">
        <authorList>
            <person name="Durling M."/>
        </authorList>
    </citation>
    <scope>NUCLEOTIDE SEQUENCE</scope>
</reference>
<dbReference type="Proteomes" id="UP000696280">
    <property type="component" value="Unassembled WGS sequence"/>
</dbReference>
<feature type="transmembrane region" description="Helical" evidence="1">
    <location>
        <begin position="81"/>
        <end position="105"/>
    </location>
</feature>
<name>A0A9N9L344_9HELO</name>
<comment type="caution">
    <text evidence="2">The sequence shown here is derived from an EMBL/GenBank/DDBJ whole genome shotgun (WGS) entry which is preliminary data.</text>
</comment>
<dbReference type="AlphaFoldDB" id="A0A9N9L344"/>
<proteinExistence type="predicted"/>
<protein>
    <submittedName>
        <fullName evidence="2">Uncharacterized protein</fullName>
    </submittedName>
</protein>
<keyword evidence="1" id="KW-1133">Transmembrane helix</keyword>
<organism evidence="2 3">
    <name type="scientific">Hymenoscyphus fraxineus</name>
    <dbReference type="NCBI Taxonomy" id="746836"/>
    <lineage>
        <taxon>Eukaryota</taxon>
        <taxon>Fungi</taxon>
        <taxon>Dikarya</taxon>
        <taxon>Ascomycota</taxon>
        <taxon>Pezizomycotina</taxon>
        <taxon>Leotiomycetes</taxon>
        <taxon>Helotiales</taxon>
        <taxon>Helotiaceae</taxon>
        <taxon>Hymenoscyphus</taxon>
    </lineage>
</organism>
<gene>
    <name evidence="2" type="ORF">HYFRA_00000593</name>
</gene>